<protein>
    <submittedName>
        <fullName evidence="3">DUF1206 domain-containing protein</fullName>
    </submittedName>
</protein>
<evidence type="ECO:0000259" key="2">
    <source>
        <dbReference type="Pfam" id="PF06724"/>
    </source>
</evidence>
<dbReference type="Proteomes" id="UP000515297">
    <property type="component" value="Chromosome"/>
</dbReference>
<evidence type="ECO:0000313" key="3">
    <source>
        <dbReference type="EMBL" id="QNE04214.1"/>
    </source>
</evidence>
<evidence type="ECO:0000256" key="1">
    <source>
        <dbReference type="SAM" id="Phobius"/>
    </source>
</evidence>
<dbReference type="EMBL" id="CP060052">
    <property type="protein sequence ID" value="QNE04214.1"/>
    <property type="molecule type" value="Genomic_DNA"/>
</dbReference>
<name>A0A7G6VR49_9SPHN</name>
<feature type="transmembrane region" description="Helical" evidence="1">
    <location>
        <begin position="51"/>
        <end position="73"/>
    </location>
</feature>
<feature type="transmembrane region" description="Helical" evidence="1">
    <location>
        <begin position="176"/>
        <end position="200"/>
    </location>
</feature>
<feature type="transmembrane region" description="Helical" evidence="1">
    <location>
        <begin position="134"/>
        <end position="155"/>
    </location>
</feature>
<feature type="domain" description="DUF1206" evidence="2">
    <location>
        <begin position="183"/>
        <end position="249"/>
    </location>
</feature>
<dbReference type="InterPro" id="IPR009597">
    <property type="entry name" value="DUF1206"/>
</dbReference>
<feature type="transmembrane region" description="Helical" evidence="1">
    <location>
        <begin position="226"/>
        <end position="246"/>
    </location>
</feature>
<feature type="transmembrane region" description="Helical" evidence="1">
    <location>
        <begin position="20"/>
        <end position="39"/>
    </location>
</feature>
<dbReference type="Pfam" id="PF06724">
    <property type="entry name" value="DUF1206"/>
    <property type="match status" value="3"/>
</dbReference>
<feature type="domain" description="DUF1206" evidence="2">
    <location>
        <begin position="94"/>
        <end position="162"/>
    </location>
</feature>
<reference evidence="3 4" key="1">
    <citation type="submission" date="2020-08" db="EMBL/GenBank/DDBJ databases">
        <authorList>
            <person name="Liu G."/>
            <person name="Sun C."/>
        </authorList>
    </citation>
    <scope>NUCLEOTIDE SEQUENCE [LARGE SCALE GENOMIC DNA]</scope>
    <source>
        <strain evidence="3 4">OT19</strain>
    </source>
</reference>
<sequence>MVDKSEKFRWLVRVGYLSRAILYTLIGVIALTSVGSIQQGTNGVFRAIEEFPAGMFILWLLVVGLTAYGLFRLASTFFDIENHGSDKKGIAQRIGHAGSAIGHFALAFSAYKFATQSGGGSGDGAQEAASGVLSFPMGDIVLGFLGLCFLATAVFQAKKGITGSFMNRISARAPSATRWLGGAGYLARAIVFVVIGWSLIRSGWFSSGESVKTLGNAVASLADDGIWFTLTAVGLLLFGLFSLVLARYRIIPDMDASGSTPKFRAG</sequence>
<dbReference type="AlphaFoldDB" id="A0A7G6VR49"/>
<keyword evidence="1" id="KW-1133">Transmembrane helix</keyword>
<proteinExistence type="predicted"/>
<feature type="domain" description="DUF1206" evidence="2">
    <location>
        <begin position="14"/>
        <end position="78"/>
    </location>
</feature>
<gene>
    <name evidence="3" type="ORF">H4O24_09410</name>
</gene>
<evidence type="ECO:0000313" key="4">
    <source>
        <dbReference type="Proteomes" id="UP000515297"/>
    </source>
</evidence>
<accession>A0A7G6VR49</accession>
<keyword evidence="1" id="KW-0472">Membrane</keyword>
<organism evidence="3 4">
    <name type="scientific">Croceicoccus marinus</name>
    <dbReference type="NCBI Taxonomy" id="450378"/>
    <lineage>
        <taxon>Bacteria</taxon>
        <taxon>Pseudomonadati</taxon>
        <taxon>Pseudomonadota</taxon>
        <taxon>Alphaproteobacteria</taxon>
        <taxon>Sphingomonadales</taxon>
        <taxon>Erythrobacteraceae</taxon>
        <taxon>Croceicoccus</taxon>
    </lineage>
</organism>
<keyword evidence="1" id="KW-0812">Transmembrane</keyword>
<feature type="transmembrane region" description="Helical" evidence="1">
    <location>
        <begin position="94"/>
        <end position="114"/>
    </location>
</feature>
<dbReference type="RefSeq" id="WP_185883515.1">
    <property type="nucleotide sequence ID" value="NZ_CP060052.1"/>
</dbReference>